<evidence type="ECO:0000256" key="1">
    <source>
        <dbReference type="SAM" id="SignalP"/>
    </source>
</evidence>
<gene>
    <name evidence="3" type="ORF">GCM10007391_05990</name>
</gene>
<dbReference type="InterPro" id="IPR053145">
    <property type="entry name" value="AB_hydrolase_Est10"/>
</dbReference>
<accession>A0A918JFI4</accession>
<name>A0A918JFI4_9ALTE</name>
<dbReference type="InterPro" id="IPR022742">
    <property type="entry name" value="Hydrolase_4"/>
</dbReference>
<reference evidence="3" key="2">
    <citation type="submission" date="2020-09" db="EMBL/GenBank/DDBJ databases">
        <authorList>
            <person name="Sun Q."/>
            <person name="Kim S."/>
        </authorList>
    </citation>
    <scope>NUCLEOTIDE SEQUENCE</scope>
    <source>
        <strain evidence="3">KCTC 22164</strain>
    </source>
</reference>
<dbReference type="Gene3D" id="3.40.50.1820">
    <property type="entry name" value="alpha/beta hydrolase"/>
    <property type="match status" value="1"/>
</dbReference>
<dbReference type="SUPFAM" id="SSF53474">
    <property type="entry name" value="alpha/beta-Hydrolases"/>
    <property type="match status" value="1"/>
</dbReference>
<keyword evidence="1" id="KW-0732">Signal</keyword>
<dbReference type="InterPro" id="IPR029058">
    <property type="entry name" value="AB_hydrolase_fold"/>
</dbReference>
<proteinExistence type="predicted"/>
<sequence length="149" mass="15971">MLHVKGYATFLMLGMLSLYQGAAFAAPSAGKNVELAIEHGETTIVGTLTLPHETQSGALVIMLSGSGPQDRDETLDGFRVFLHLAEHLSEQGIASFRFDDRGVGGSSGNFGQSKLSDHANDVIRILNYFAEHNAHGFRGFILLGIVRAA</sequence>
<keyword evidence="4" id="KW-1185">Reference proteome</keyword>
<dbReference type="Pfam" id="PF12146">
    <property type="entry name" value="Hydrolase_4"/>
    <property type="match status" value="1"/>
</dbReference>
<dbReference type="EMBL" id="BMXP01000001">
    <property type="protein sequence ID" value="GGW76244.1"/>
    <property type="molecule type" value="Genomic_DNA"/>
</dbReference>
<dbReference type="RefSeq" id="WP_189403589.1">
    <property type="nucleotide sequence ID" value="NZ_BMXP01000001.1"/>
</dbReference>
<comment type="caution">
    <text evidence="3">The sequence shown here is derived from an EMBL/GenBank/DDBJ whole genome shotgun (WGS) entry which is preliminary data.</text>
</comment>
<reference evidence="3" key="1">
    <citation type="journal article" date="2014" name="Int. J. Syst. Evol. Microbiol.">
        <title>Complete genome sequence of Corynebacterium casei LMG S-19264T (=DSM 44701T), isolated from a smear-ripened cheese.</title>
        <authorList>
            <consortium name="US DOE Joint Genome Institute (JGI-PGF)"/>
            <person name="Walter F."/>
            <person name="Albersmeier A."/>
            <person name="Kalinowski J."/>
            <person name="Ruckert C."/>
        </authorList>
    </citation>
    <scope>NUCLEOTIDE SEQUENCE</scope>
    <source>
        <strain evidence="3">KCTC 22164</strain>
    </source>
</reference>
<evidence type="ECO:0000313" key="4">
    <source>
        <dbReference type="Proteomes" id="UP000631300"/>
    </source>
</evidence>
<feature type="chain" id="PRO_5037778717" description="Serine aminopeptidase S33 domain-containing protein" evidence="1">
    <location>
        <begin position="26"/>
        <end position="149"/>
    </location>
</feature>
<protein>
    <recommendedName>
        <fullName evidence="2">Serine aminopeptidase S33 domain-containing protein</fullName>
    </recommendedName>
</protein>
<dbReference type="Proteomes" id="UP000631300">
    <property type="component" value="Unassembled WGS sequence"/>
</dbReference>
<evidence type="ECO:0000313" key="3">
    <source>
        <dbReference type="EMBL" id="GGW76244.1"/>
    </source>
</evidence>
<dbReference type="PANTHER" id="PTHR43265:SF1">
    <property type="entry name" value="ESTERASE ESTD"/>
    <property type="match status" value="1"/>
</dbReference>
<feature type="domain" description="Serine aminopeptidase S33" evidence="2">
    <location>
        <begin position="80"/>
        <end position="135"/>
    </location>
</feature>
<dbReference type="AlphaFoldDB" id="A0A918JFI4"/>
<dbReference type="PANTHER" id="PTHR43265">
    <property type="entry name" value="ESTERASE ESTD"/>
    <property type="match status" value="1"/>
</dbReference>
<evidence type="ECO:0000259" key="2">
    <source>
        <dbReference type="Pfam" id="PF12146"/>
    </source>
</evidence>
<feature type="signal peptide" evidence="1">
    <location>
        <begin position="1"/>
        <end position="25"/>
    </location>
</feature>
<dbReference type="GO" id="GO:0052689">
    <property type="term" value="F:carboxylic ester hydrolase activity"/>
    <property type="evidence" value="ECO:0007669"/>
    <property type="project" value="TreeGrafter"/>
</dbReference>
<organism evidence="3 4">
    <name type="scientific">Alteromonas halophila</name>
    <dbReference type="NCBI Taxonomy" id="516698"/>
    <lineage>
        <taxon>Bacteria</taxon>
        <taxon>Pseudomonadati</taxon>
        <taxon>Pseudomonadota</taxon>
        <taxon>Gammaproteobacteria</taxon>
        <taxon>Alteromonadales</taxon>
        <taxon>Alteromonadaceae</taxon>
        <taxon>Alteromonas/Salinimonas group</taxon>
        <taxon>Alteromonas</taxon>
    </lineage>
</organism>